<reference evidence="2" key="1">
    <citation type="submission" date="2022-07" db="EMBL/GenBank/DDBJ databases">
        <title>Chromosome-level genome of Muraenolepis orangiensis.</title>
        <authorList>
            <person name="Kim J."/>
        </authorList>
    </citation>
    <scope>NUCLEOTIDE SEQUENCE</scope>
    <source>
        <strain evidence="2">KU_S4_2022</strain>
        <tissue evidence="2">Muscle</tissue>
    </source>
</reference>
<comment type="caution">
    <text evidence="2">The sequence shown here is derived from an EMBL/GenBank/DDBJ whole genome shotgun (WGS) entry which is preliminary data.</text>
</comment>
<protein>
    <submittedName>
        <fullName evidence="2">Uncharacterized protein</fullName>
    </submittedName>
</protein>
<accession>A0A9Q0EKJ6</accession>
<name>A0A9Q0EKJ6_9TELE</name>
<feature type="compositionally biased region" description="Polar residues" evidence="1">
    <location>
        <begin position="1"/>
        <end position="13"/>
    </location>
</feature>
<evidence type="ECO:0000313" key="2">
    <source>
        <dbReference type="EMBL" id="KAJ3609120.1"/>
    </source>
</evidence>
<dbReference type="EMBL" id="JANIIK010000039">
    <property type="protein sequence ID" value="KAJ3609120.1"/>
    <property type="molecule type" value="Genomic_DNA"/>
</dbReference>
<feature type="region of interest" description="Disordered" evidence="1">
    <location>
        <begin position="1"/>
        <end position="20"/>
    </location>
</feature>
<proteinExistence type="predicted"/>
<dbReference type="AlphaFoldDB" id="A0A9Q0EKJ6"/>
<organism evidence="2 3">
    <name type="scientific">Muraenolepis orangiensis</name>
    <name type="common">Patagonian moray cod</name>
    <dbReference type="NCBI Taxonomy" id="630683"/>
    <lineage>
        <taxon>Eukaryota</taxon>
        <taxon>Metazoa</taxon>
        <taxon>Chordata</taxon>
        <taxon>Craniata</taxon>
        <taxon>Vertebrata</taxon>
        <taxon>Euteleostomi</taxon>
        <taxon>Actinopterygii</taxon>
        <taxon>Neopterygii</taxon>
        <taxon>Teleostei</taxon>
        <taxon>Neoteleostei</taxon>
        <taxon>Acanthomorphata</taxon>
        <taxon>Zeiogadaria</taxon>
        <taxon>Gadariae</taxon>
        <taxon>Gadiformes</taxon>
        <taxon>Muraenolepidoidei</taxon>
        <taxon>Muraenolepididae</taxon>
        <taxon>Muraenolepis</taxon>
    </lineage>
</organism>
<evidence type="ECO:0000313" key="3">
    <source>
        <dbReference type="Proteomes" id="UP001148018"/>
    </source>
</evidence>
<evidence type="ECO:0000256" key="1">
    <source>
        <dbReference type="SAM" id="MobiDB-lite"/>
    </source>
</evidence>
<feature type="compositionally biased region" description="Basic and acidic residues" evidence="1">
    <location>
        <begin position="57"/>
        <end position="100"/>
    </location>
</feature>
<feature type="region of interest" description="Disordered" evidence="1">
    <location>
        <begin position="51"/>
        <end position="100"/>
    </location>
</feature>
<sequence>MRITGPTQRSPASKLTKRRRIARNTTLGFFLTAGAHRTICQHRGRMGMLINGMTWTRSKENEREGRRRKEKEVKKEKEGEGRRRKEKEGEGKRRKEKERE</sequence>
<keyword evidence="3" id="KW-1185">Reference proteome</keyword>
<gene>
    <name evidence="2" type="ORF">NHX12_023646</name>
</gene>
<dbReference type="Proteomes" id="UP001148018">
    <property type="component" value="Unassembled WGS sequence"/>
</dbReference>